<evidence type="ECO:0000313" key="3">
    <source>
        <dbReference type="Proteomes" id="UP000433652"/>
    </source>
</evidence>
<dbReference type="Pfam" id="PF00144">
    <property type="entry name" value="Beta-lactamase"/>
    <property type="match status" value="1"/>
</dbReference>
<name>A0A6I4SRF9_9SPHN</name>
<dbReference type="InterPro" id="IPR050789">
    <property type="entry name" value="Diverse_Enzym_Activities"/>
</dbReference>
<feature type="domain" description="Beta-lactamase-related" evidence="1">
    <location>
        <begin position="47"/>
        <end position="413"/>
    </location>
</feature>
<dbReference type="GO" id="GO:0016787">
    <property type="term" value="F:hydrolase activity"/>
    <property type="evidence" value="ECO:0007669"/>
    <property type="project" value="UniProtKB-KW"/>
</dbReference>
<dbReference type="InterPro" id="IPR012338">
    <property type="entry name" value="Beta-lactam/transpept-like"/>
</dbReference>
<evidence type="ECO:0000313" key="2">
    <source>
        <dbReference type="EMBL" id="MXO58375.1"/>
    </source>
</evidence>
<protein>
    <submittedName>
        <fullName evidence="2">Serine hydrolase</fullName>
    </submittedName>
</protein>
<dbReference type="PANTHER" id="PTHR43283:SF3">
    <property type="entry name" value="BETA-LACTAMASE FAMILY PROTEIN (AFU_ORTHOLOGUE AFUA_5G07500)"/>
    <property type="match status" value="1"/>
</dbReference>
<accession>A0A6I4SRF9</accession>
<keyword evidence="2" id="KW-0378">Hydrolase</keyword>
<dbReference type="OrthoDB" id="9808046at2"/>
<reference evidence="2 3" key="1">
    <citation type="submission" date="2019-12" db="EMBL/GenBank/DDBJ databases">
        <title>Genomic-based taxomic classification of the family Erythrobacteraceae.</title>
        <authorList>
            <person name="Xu L."/>
        </authorList>
    </citation>
    <scope>NUCLEOTIDE SEQUENCE [LARGE SCALE GENOMIC DNA]</scope>
    <source>
        <strain evidence="2 3">MCCC 1K01500</strain>
    </source>
</reference>
<dbReference type="PANTHER" id="PTHR43283">
    <property type="entry name" value="BETA-LACTAMASE-RELATED"/>
    <property type="match status" value="1"/>
</dbReference>
<dbReference type="RefSeq" id="WP_159791775.1">
    <property type="nucleotide sequence ID" value="NZ_WTYM01000023.1"/>
</dbReference>
<dbReference type="Proteomes" id="UP000433652">
    <property type="component" value="Unassembled WGS sequence"/>
</dbReference>
<sequence>MPPFELTRREWLGGAAALGTMAAFAPVTAAAQGRFAWPAINSLLADYVDHGKVANLVASVGFSDRPTHVFARGVDTLGQARQSDGDSIYRIYSMTKPITGMAAMMLVDEGKLALDQPLYEILPKFKSMQVQKVYDGPITPDNLEPAVRPITIRQMLTHTAGLGYGIVQQGPIAKAFQDAGVVPGLVTRLQNLPVFRGTAVPSLELFADRLAEFPLVYQPGTYWSYSMGLDLMGRVIEVVSGKTFDAFLQERMFDPLGMVDTHFRVPSSKADRMTTSYYLMNGNLLPIDLGSDSIFFDPIPFPMGGSGLASTPKDYDRFLEMLVGLGTYKGTRVMSEAAVRLGTSNLLPDTVRQKPGRQGLGLDLDIYGFGAGGRVGKGDDAGVYGWAGAAGTVGFADIAKGIRGGLFTQYMPSGAYPLIEQFPAAIRDDLATFTGRA</sequence>
<comment type="caution">
    <text evidence="2">The sequence shown here is derived from an EMBL/GenBank/DDBJ whole genome shotgun (WGS) entry which is preliminary data.</text>
</comment>
<dbReference type="SUPFAM" id="SSF56601">
    <property type="entry name" value="beta-lactamase/transpeptidase-like"/>
    <property type="match status" value="1"/>
</dbReference>
<dbReference type="AlphaFoldDB" id="A0A6I4SRF9"/>
<organism evidence="2 3">
    <name type="scientific">Croceibacterium salegens</name>
    <dbReference type="NCBI Taxonomy" id="1737568"/>
    <lineage>
        <taxon>Bacteria</taxon>
        <taxon>Pseudomonadati</taxon>
        <taxon>Pseudomonadota</taxon>
        <taxon>Alphaproteobacteria</taxon>
        <taxon>Sphingomonadales</taxon>
        <taxon>Erythrobacteraceae</taxon>
        <taxon>Croceibacterium</taxon>
    </lineage>
</organism>
<keyword evidence="3" id="KW-1185">Reference proteome</keyword>
<dbReference type="Gene3D" id="3.40.710.10">
    <property type="entry name" value="DD-peptidase/beta-lactamase superfamily"/>
    <property type="match status" value="1"/>
</dbReference>
<dbReference type="InterPro" id="IPR001466">
    <property type="entry name" value="Beta-lactam-related"/>
</dbReference>
<dbReference type="PROSITE" id="PS51318">
    <property type="entry name" value="TAT"/>
    <property type="match status" value="1"/>
</dbReference>
<gene>
    <name evidence="2" type="ORF">GRI89_02290</name>
</gene>
<evidence type="ECO:0000259" key="1">
    <source>
        <dbReference type="Pfam" id="PF00144"/>
    </source>
</evidence>
<proteinExistence type="predicted"/>
<dbReference type="InterPro" id="IPR006311">
    <property type="entry name" value="TAT_signal"/>
</dbReference>
<dbReference type="EMBL" id="WTYM01000023">
    <property type="protein sequence ID" value="MXO58375.1"/>
    <property type="molecule type" value="Genomic_DNA"/>
</dbReference>